<accession>A0A844ZVS1</accession>
<evidence type="ECO:0000256" key="1">
    <source>
        <dbReference type="SAM" id="MobiDB-lite"/>
    </source>
</evidence>
<dbReference type="OrthoDB" id="7595200at2"/>
<name>A0A844ZVS1_9SPHN</name>
<feature type="region of interest" description="Disordered" evidence="1">
    <location>
        <begin position="43"/>
        <end position="62"/>
    </location>
</feature>
<evidence type="ECO:0000313" key="2">
    <source>
        <dbReference type="EMBL" id="MXO92153.1"/>
    </source>
</evidence>
<dbReference type="AlphaFoldDB" id="A0A844ZVS1"/>
<reference evidence="2 3" key="1">
    <citation type="submission" date="2019-12" db="EMBL/GenBank/DDBJ databases">
        <title>Genomic-based taxomic classification of the family Erythrobacteraceae.</title>
        <authorList>
            <person name="Xu L."/>
        </authorList>
    </citation>
    <scope>NUCLEOTIDE SEQUENCE [LARGE SCALE GENOMIC DNA]</scope>
    <source>
        <strain evidence="2 3">RC4-10-4</strain>
    </source>
</reference>
<comment type="caution">
    <text evidence="2">The sequence shown here is derived from an EMBL/GenBank/DDBJ whole genome shotgun (WGS) entry which is preliminary data.</text>
</comment>
<dbReference type="EMBL" id="WTYH01000001">
    <property type="protein sequence ID" value="MXO92153.1"/>
    <property type="molecule type" value="Genomic_DNA"/>
</dbReference>
<protein>
    <submittedName>
        <fullName evidence="2">Uncharacterized protein</fullName>
    </submittedName>
</protein>
<feature type="region of interest" description="Disordered" evidence="1">
    <location>
        <begin position="1"/>
        <end position="26"/>
    </location>
</feature>
<organism evidence="2 3">
    <name type="scientific">Aurantiacibacter arachoides</name>
    <dbReference type="NCBI Taxonomy" id="1850444"/>
    <lineage>
        <taxon>Bacteria</taxon>
        <taxon>Pseudomonadati</taxon>
        <taxon>Pseudomonadota</taxon>
        <taxon>Alphaproteobacteria</taxon>
        <taxon>Sphingomonadales</taxon>
        <taxon>Erythrobacteraceae</taxon>
        <taxon>Aurantiacibacter</taxon>
    </lineage>
</organism>
<proteinExistence type="predicted"/>
<evidence type="ECO:0000313" key="3">
    <source>
        <dbReference type="Proteomes" id="UP000460626"/>
    </source>
</evidence>
<sequence length="184" mass="21140">MRVMDASGKKKMGYSRTFDADSSRPLKQRDVERATYSIWNEHSDRLTRKTSPGDGSDTKNESAKNFLRREVYALGRRLLRSKSGQELVAKLFSQLGFRTTRPQAMENVFHGLLCCIYEGEGGFTRQERSLIAKELEYAHRHNVPPELLCGFLYQSTDRRRLSARLVEGFIEPAFRRRTDGGEDA</sequence>
<gene>
    <name evidence="2" type="ORF">GRI62_00850</name>
</gene>
<keyword evidence="3" id="KW-1185">Reference proteome</keyword>
<dbReference type="RefSeq" id="WP_160731772.1">
    <property type="nucleotide sequence ID" value="NZ_WTYH01000001.1"/>
</dbReference>
<dbReference type="Proteomes" id="UP000460626">
    <property type="component" value="Unassembled WGS sequence"/>
</dbReference>